<dbReference type="PROSITE" id="PS50011">
    <property type="entry name" value="PROTEIN_KINASE_DOM"/>
    <property type="match status" value="1"/>
</dbReference>
<dbReference type="Proteomes" id="UP000026960">
    <property type="component" value="Chromosome 2"/>
</dbReference>
<dbReference type="SUPFAM" id="SSF56112">
    <property type="entry name" value="Protein kinase-like (PK-like)"/>
    <property type="match status" value="1"/>
</dbReference>
<evidence type="ECO:0000256" key="13">
    <source>
        <dbReference type="ARBA" id="ARBA00022989"/>
    </source>
</evidence>
<dbReference type="EnsemblPlants" id="OBART02G09780.1">
    <property type="protein sequence ID" value="OBART02G09780.1"/>
    <property type="gene ID" value="OBART02G09780"/>
</dbReference>
<keyword evidence="11" id="KW-0418">Kinase</keyword>
<name>A0A0D3F2T8_9ORYZ</name>
<dbReference type="PANTHER" id="PTHR48006:SF81">
    <property type="entry name" value="PROTEIN KINASE DOMAIN-CONTAINING PROTEIN"/>
    <property type="match status" value="1"/>
</dbReference>
<dbReference type="Gene3D" id="3.80.10.10">
    <property type="entry name" value="Ribonuclease Inhibitor"/>
    <property type="match status" value="2"/>
</dbReference>
<evidence type="ECO:0000256" key="10">
    <source>
        <dbReference type="ARBA" id="ARBA00022741"/>
    </source>
</evidence>
<keyword evidence="13 19" id="KW-1133">Transmembrane helix</keyword>
<evidence type="ECO:0000256" key="17">
    <source>
        <dbReference type="ARBA" id="ARBA00047899"/>
    </source>
</evidence>
<evidence type="ECO:0000259" key="21">
    <source>
        <dbReference type="PROSITE" id="PS50011"/>
    </source>
</evidence>
<dbReference type="FunFam" id="1.10.510.10:FF:000044">
    <property type="entry name" value="Putative LRR receptor-like serine/threonine-protein kinase"/>
    <property type="match status" value="1"/>
</dbReference>
<evidence type="ECO:0000313" key="22">
    <source>
        <dbReference type="EnsemblPlants" id="OBART02G09780.1"/>
    </source>
</evidence>
<comment type="catalytic activity">
    <reaction evidence="18">
        <text>L-seryl-[protein] + ATP = O-phospho-L-seryl-[protein] + ADP + H(+)</text>
        <dbReference type="Rhea" id="RHEA:17989"/>
        <dbReference type="Rhea" id="RHEA-COMP:9863"/>
        <dbReference type="Rhea" id="RHEA-COMP:11604"/>
        <dbReference type="ChEBI" id="CHEBI:15378"/>
        <dbReference type="ChEBI" id="CHEBI:29999"/>
        <dbReference type="ChEBI" id="CHEBI:30616"/>
        <dbReference type="ChEBI" id="CHEBI:83421"/>
        <dbReference type="ChEBI" id="CHEBI:456216"/>
        <dbReference type="EC" id="2.7.11.1"/>
    </reaction>
</comment>
<evidence type="ECO:0000256" key="19">
    <source>
        <dbReference type="SAM" id="Phobius"/>
    </source>
</evidence>
<dbReference type="InterPro" id="IPR000719">
    <property type="entry name" value="Prot_kinase_dom"/>
</dbReference>
<keyword evidence="8 20" id="KW-0732">Signal</keyword>
<comment type="subcellular location">
    <subcellularLocation>
        <location evidence="1">Membrane</location>
        <topology evidence="1">Single-pass type I membrane protein</topology>
    </subcellularLocation>
</comment>
<dbReference type="Gene3D" id="2.60.120.430">
    <property type="entry name" value="Galactose-binding lectin"/>
    <property type="match status" value="1"/>
</dbReference>
<dbReference type="STRING" id="65489.A0A0D3F2T8"/>
<dbReference type="SUPFAM" id="SSF52058">
    <property type="entry name" value="L domain-like"/>
    <property type="match status" value="1"/>
</dbReference>
<keyword evidence="12" id="KW-0067">ATP-binding</keyword>
<feature type="signal peptide" evidence="20">
    <location>
        <begin position="1"/>
        <end position="23"/>
    </location>
</feature>
<evidence type="ECO:0000256" key="20">
    <source>
        <dbReference type="SAM" id="SignalP"/>
    </source>
</evidence>
<dbReference type="eggNOG" id="ENOG502QQPW">
    <property type="taxonomic scope" value="Eukaryota"/>
</dbReference>
<keyword evidence="14 19" id="KW-0472">Membrane</keyword>
<dbReference type="PANTHER" id="PTHR48006">
    <property type="entry name" value="LEUCINE-RICH REPEAT-CONTAINING PROTEIN DDB_G0281931-RELATED"/>
    <property type="match status" value="1"/>
</dbReference>
<evidence type="ECO:0000256" key="2">
    <source>
        <dbReference type="ARBA" id="ARBA00012513"/>
    </source>
</evidence>
<dbReference type="CDD" id="cd14066">
    <property type="entry name" value="STKc_IRAK"/>
    <property type="match status" value="1"/>
</dbReference>
<sequence>MVGGSRLFLLLLLPLLLLLLGAGCRDGRRCAAAAAQTQRLPQQEVEALKGIARKLNKMDWDFSVDPCTGSKTWVNASDSNSYPKSSYPNYPVSNLTCDCSFKNNTECHVISLELMRQNLSGVLPEEVVNLTYLTNLSLQGNRISGTVPKELGRMPFLKSIFISANDITGELPSTFSRLTNMTDLDMQGTLMSGPIPPEISLLNNLTELRVTDLSGPSMKFPPLQNAQHLTKVVLRNCSIYGEIPPYLGQMQYLILMDLSFNKLTGQIPQNFDRMVALQLQYLDVSFNNFTGNPPNECQQANVNMVSSFSSSNDNLKWAYSSTGDFVGNPDADYIARNTSELTLDHPELYTEARLSPLSLKYYGVCMENGEYSVELHFAEIVFTEDHTFSSNGKRIFDVFIQGTKVLKDFNIQDEAGGVHRVITKTFTTNITDNTLEIHFYWAGKGTTGVPDRGVYGPLISAISVIQLAACLIVILALILCYIKFFRKKNLKGNGLQFFYHGRKTDTSDLQTRTQYFFSLKEIESATKNFDPANKIGEGGFGPVYKGTLANGTTVAVKKLSSQSSQGNREFLNEIGIISALRHPNLVRLFGCCIDGEQLLLIYEFLENNSLGRALFGRGDHQLKLDWPTRYNICLGTAKGLCYLHEESTLKIIHRDIKPSNILLDERLQPKISDFGLAKLNDDRGRMSTRIAGTVGYMAPEYATRGCLTCKADVYSFGVVTLEIVSGMSNTSSMSDDEYLHLLDWAERLKQEGRLLEIVDQRLGSHYSQEEALRMLNVALLCTNTSPVQRPRMSSVVSMLCGQAPLEVVPDEDLSGYIRPSYSQSNQSMNNSLTEWSYAPSSDPSILLQNSMESGYLPSSSSPSSKL</sequence>
<evidence type="ECO:0000256" key="18">
    <source>
        <dbReference type="ARBA" id="ARBA00048679"/>
    </source>
</evidence>
<feature type="transmembrane region" description="Helical" evidence="19">
    <location>
        <begin position="458"/>
        <end position="482"/>
    </location>
</feature>
<dbReference type="Gene3D" id="3.30.200.20">
    <property type="entry name" value="Phosphorylase Kinase, domain 1"/>
    <property type="match status" value="1"/>
</dbReference>
<keyword evidence="3" id="KW-0723">Serine/threonine-protein kinase</keyword>
<comment type="catalytic activity">
    <reaction evidence="17">
        <text>L-threonyl-[protein] + ATP = O-phospho-L-threonyl-[protein] + ADP + H(+)</text>
        <dbReference type="Rhea" id="RHEA:46608"/>
        <dbReference type="Rhea" id="RHEA-COMP:11060"/>
        <dbReference type="Rhea" id="RHEA-COMP:11605"/>
        <dbReference type="ChEBI" id="CHEBI:15378"/>
        <dbReference type="ChEBI" id="CHEBI:30013"/>
        <dbReference type="ChEBI" id="CHEBI:30616"/>
        <dbReference type="ChEBI" id="CHEBI:61977"/>
        <dbReference type="ChEBI" id="CHEBI:456216"/>
        <dbReference type="EC" id="2.7.11.1"/>
    </reaction>
</comment>
<keyword evidence="23" id="KW-1185">Reference proteome</keyword>
<reference evidence="22" key="2">
    <citation type="submission" date="2015-03" db="UniProtKB">
        <authorList>
            <consortium name="EnsemblPlants"/>
        </authorList>
    </citation>
    <scope>IDENTIFICATION</scope>
</reference>
<dbReference type="InterPro" id="IPR001611">
    <property type="entry name" value="Leu-rich_rpt"/>
</dbReference>
<feature type="chain" id="PRO_5002261326" description="non-specific serine/threonine protein kinase" evidence="20">
    <location>
        <begin position="24"/>
        <end position="866"/>
    </location>
</feature>
<keyword evidence="7 19" id="KW-0812">Transmembrane</keyword>
<feature type="domain" description="Protein kinase" evidence="21">
    <location>
        <begin position="529"/>
        <end position="805"/>
    </location>
</feature>
<evidence type="ECO:0000256" key="14">
    <source>
        <dbReference type="ARBA" id="ARBA00023136"/>
    </source>
</evidence>
<keyword evidence="10" id="KW-0547">Nucleotide-binding</keyword>
<keyword evidence="6" id="KW-0808">Transferase</keyword>
<dbReference type="Pfam" id="PF00560">
    <property type="entry name" value="LRR_1"/>
    <property type="match status" value="2"/>
</dbReference>
<dbReference type="SMART" id="SM00220">
    <property type="entry name" value="S_TKc"/>
    <property type="match status" value="1"/>
</dbReference>
<dbReference type="Pfam" id="PF11721">
    <property type="entry name" value="Malectin"/>
    <property type="match status" value="1"/>
</dbReference>
<keyword evidence="5" id="KW-0433">Leucine-rich repeat</keyword>
<dbReference type="Gene3D" id="1.10.510.10">
    <property type="entry name" value="Transferase(Phosphotransferase) domain 1"/>
    <property type="match status" value="1"/>
</dbReference>
<evidence type="ECO:0000256" key="6">
    <source>
        <dbReference type="ARBA" id="ARBA00022679"/>
    </source>
</evidence>
<keyword evidence="4" id="KW-0597">Phosphoprotein</keyword>
<dbReference type="AlphaFoldDB" id="A0A0D3F2T8"/>
<keyword evidence="15" id="KW-0675">Receptor</keyword>
<dbReference type="FunFam" id="3.30.200.20:FF:000217">
    <property type="entry name" value="probable LRR receptor-like serine/threonine-protein kinase At1g53430"/>
    <property type="match status" value="1"/>
</dbReference>
<evidence type="ECO:0000256" key="5">
    <source>
        <dbReference type="ARBA" id="ARBA00022614"/>
    </source>
</evidence>
<evidence type="ECO:0000256" key="12">
    <source>
        <dbReference type="ARBA" id="ARBA00022840"/>
    </source>
</evidence>
<evidence type="ECO:0000256" key="1">
    <source>
        <dbReference type="ARBA" id="ARBA00004479"/>
    </source>
</evidence>
<dbReference type="HOGENOM" id="CLU_000288_114_2_1"/>
<dbReference type="InterPro" id="IPR021720">
    <property type="entry name" value="Malectin_dom"/>
</dbReference>
<evidence type="ECO:0000313" key="23">
    <source>
        <dbReference type="Proteomes" id="UP000026960"/>
    </source>
</evidence>
<evidence type="ECO:0000256" key="7">
    <source>
        <dbReference type="ARBA" id="ARBA00022692"/>
    </source>
</evidence>
<dbReference type="PROSITE" id="PS51257">
    <property type="entry name" value="PROKAR_LIPOPROTEIN"/>
    <property type="match status" value="1"/>
</dbReference>
<evidence type="ECO:0000256" key="4">
    <source>
        <dbReference type="ARBA" id="ARBA00022553"/>
    </source>
</evidence>
<dbReference type="InterPro" id="IPR008271">
    <property type="entry name" value="Ser/Thr_kinase_AS"/>
</dbReference>
<dbReference type="Pfam" id="PF07714">
    <property type="entry name" value="PK_Tyr_Ser-Thr"/>
    <property type="match status" value="1"/>
</dbReference>
<evidence type="ECO:0000256" key="15">
    <source>
        <dbReference type="ARBA" id="ARBA00023170"/>
    </source>
</evidence>
<evidence type="ECO:0000256" key="9">
    <source>
        <dbReference type="ARBA" id="ARBA00022737"/>
    </source>
</evidence>
<evidence type="ECO:0000256" key="11">
    <source>
        <dbReference type="ARBA" id="ARBA00022777"/>
    </source>
</evidence>
<dbReference type="GO" id="GO:0004674">
    <property type="term" value="F:protein serine/threonine kinase activity"/>
    <property type="evidence" value="ECO:0007669"/>
    <property type="project" value="UniProtKB-KW"/>
</dbReference>
<dbReference type="EC" id="2.7.11.1" evidence="2"/>
<dbReference type="FunFam" id="3.80.10.10:FF:000041">
    <property type="entry name" value="LRR receptor-like serine/threonine-protein kinase ERECTA"/>
    <property type="match status" value="1"/>
</dbReference>
<evidence type="ECO:0000256" key="16">
    <source>
        <dbReference type="ARBA" id="ARBA00023180"/>
    </source>
</evidence>
<dbReference type="Gramene" id="OBART02G09780.1">
    <property type="protein sequence ID" value="OBART02G09780.1"/>
    <property type="gene ID" value="OBART02G09780"/>
</dbReference>
<evidence type="ECO:0000256" key="8">
    <source>
        <dbReference type="ARBA" id="ARBA00022729"/>
    </source>
</evidence>
<keyword evidence="9" id="KW-0677">Repeat</keyword>
<accession>A0A0D3F2T8</accession>
<dbReference type="GO" id="GO:0005524">
    <property type="term" value="F:ATP binding"/>
    <property type="evidence" value="ECO:0007669"/>
    <property type="project" value="UniProtKB-KW"/>
</dbReference>
<evidence type="ECO:0000256" key="3">
    <source>
        <dbReference type="ARBA" id="ARBA00022527"/>
    </source>
</evidence>
<dbReference type="GO" id="GO:0016020">
    <property type="term" value="C:membrane"/>
    <property type="evidence" value="ECO:0007669"/>
    <property type="project" value="UniProtKB-SubCell"/>
</dbReference>
<reference evidence="22" key="1">
    <citation type="journal article" date="2009" name="Rice">
        <title>De Novo Next Generation Sequencing of Plant Genomes.</title>
        <authorList>
            <person name="Rounsley S."/>
            <person name="Marri P.R."/>
            <person name="Yu Y."/>
            <person name="He R."/>
            <person name="Sisneros N."/>
            <person name="Goicoechea J.L."/>
            <person name="Lee S.J."/>
            <person name="Angelova A."/>
            <person name="Kudrna D."/>
            <person name="Luo M."/>
            <person name="Affourtit J."/>
            <person name="Desany B."/>
            <person name="Knight J."/>
            <person name="Niazi F."/>
            <person name="Egholm M."/>
            <person name="Wing R.A."/>
        </authorList>
    </citation>
    <scope>NUCLEOTIDE SEQUENCE [LARGE SCALE GENOMIC DNA]</scope>
    <source>
        <strain evidence="22">cv. IRGC 105608</strain>
    </source>
</reference>
<dbReference type="InterPro" id="IPR051824">
    <property type="entry name" value="LRR_Rcpt-Like_S/T_Kinase"/>
</dbReference>
<dbReference type="InterPro" id="IPR032675">
    <property type="entry name" value="LRR_dom_sf"/>
</dbReference>
<dbReference type="InterPro" id="IPR001245">
    <property type="entry name" value="Ser-Thr/Tyr_kinase_cat_dom"/>
</dbReference>
<organism evidence="22">
    <name type="scientific">Oryza barthii</name>
    <dbReference type="NCBI Taxonomy" id="65489"/>
    <lineage>
        <taxon>Eukaryota</taxon>
        <taxon>Viridiplantae</taxon>
        <taxon>Streptophyta</taxon>
        <taxon>Embryophyta</taxon>
        <taxon>Tracheophyta</taxon>
        <taxon>Spermatophyta</taxon>
        <taxon>Magnoliopsida</taxon>
        <taxon>Liliopsida</taxon>
        <taxon>Poales</taxon>
        <taxon>Poaceae</taxon>
        <taxon>BOP clade</taxon>
        <taxon>Oryzoideae</taxon>
        <taxon>Oryzeae</taxon>
        <taxon>Oryzinae</taxon>
        <taxon>Oryza</taxon>
    </lineage>
</organism>
<proteinExistence type="predicted"/>
<dbReference type="FunFam" id="2.60.120.430:FF:000004">
    <property type="entry name" value="Putative leucine-rich repeat receptor-like serine/threonine-protein kinase"/>
    <property type="match status" value="1"/>
</dbReference>
<keyword evidence="16" id="KW-0325">Glycoprotein</keyword>
<protein>
    <recommendedName>
        <fullName evidence="2">non-specific serine/threonine protein kinase</fullName>
        <ecNumber evidence="2">2.7.11.1</ecNumber>
    </recommendedName>
</protein>
<dbReference type="InterPro" id="IPR011009">
    <property type="entry name" value="Kinase-like_dom_sf"/>
</dbReference>
<dbReference type="PaxDb" id="65489-OBART02G09780.1"/>
<dbReference type="PROSITE" id="PS00108">
    <property type="entry name" value="PROTEIN_KINASE_ST"/>
    <property type="match status" value="1"/>
</dbReference>